<protein>
    <submittedName>
        <fullName evidence="1">Uncharacterized protein</fullName>
    </submittedName>
</protein>
<accession>A0ACC0LZN9</accession>
<proteinExistence type="predicted"/>
<evidence type="ECO:0000313" key="2">
    <source>
        <dbReference type="Proteomes" id="UP001062846"/>
    </source>
</evidence>
<evidence type="ECO:0000313" key="1">
    <source>
        <dbReference type="EMBL" id="KAI8534090.1"/>
    </source>
</evidence>
<keyword evidence="2" id="KW-1185">Reference proteome</keyword>
<dbReference type="EMBL" id="CM046397">
    <property type="protein sequence ID" value="KAI8534090.1"/>
    <property type="molecule type" value="Genomic_DNA"/>
</dbReference>
<sequence length="216" mass="23808">MGIKWPIGDGKSVDISKDWWCGTVTLELDYPGQNTNNNMRVKELIDDNGNWNLTQLAKIVDEQTIEAKEIYISPSIQLLQTTLICTGKWVVGYYGKLTCESSLEAEAEIWAIYRGLTIILQKGRTDVKIESDSLIAVKFINEGTPEGHPHRAIVADSKTLLTCTGTTLSQIYRLTSQSADNLARLGAAQAGDLVVTPPSMRPFVVADCLGVRHLQD</sequence>
<name>A0ACC0LZN9_RHOML</name>
<reference evidence="1" key="1">
    <citation type="submission" date="2022-02" db="EMBL/GenBank/DDBJ databases">
        <title>Plant Genome Project.</title>
        <authorList>
            <person name="Zhang R.-G."/>
        </authorList>
    </citation>
    <scope>NUCLEOTIDE SEQUENCE</scope>
    <source>
        <strain evidence="1">AT1</strain>
    </source>
</reference>
<gene>
    <name evidence="1" type="ORF">RHMOL_Rhmol10G0061200</name>
</gene>
<comment type="caution">
    <text evidence="1">The sequence shown here is derived from an EMBL/GenBank/DDBJ whole genome shotgun (WGS) entry which is preliminary data.</text>
</comment>
<organism evidence="1 2">
    <name type="scientific">Rhododendron molle</name>
    <name type="common">Chinese azalea</name>
    <name type="synonym">Azalea mollis</name>
    <dbReference type="NCBI Taxonomy" id="49168"/>
    <lineage>
        <taxon>Eukaryota</taxon>
        <taxon>Viridiplantae</taxon>
        <taxon>Streptophyta</taxon>
        <taxon>Embryophyta</taxon>
        <taxon>Tracheophyta</taxon>
        <taxon>Spermatophyta</taxon>
        <taxon>Magnoliopsida</taxon>
        <taxon>eudicotyledons</taxon>
        <taxon>Gunneridae</taxon>
        <taxon>Pentapetalae</taxon>
        <taxon>asterids</taxon>
        <taxon>Ericales</taxon>
        <taxon>Ericaceae</taxon>
        <taxon>Ericoideae</taxon>
        <taxon>Rhodoreae</taxon>
        <taxon>Rhododendron</taxon>
    </lineage>
</organism>
<dbReference type="Proteomes" id="UP001062846">
    <property type="component" value="Chromosome 10"/>
</dbReference>